<proteinExistence type="predicted"/>
<reference evidence="4" key="1">
    <citation type="journal article" date="2014" name="BMC Genomics">
        <title>Genome sequencing of two Neorhizobium galegae strains reveals a noeT gene responsible for the unusual acetylation of the nodulation factors.</title>
        <authorList>
            <person name="Osterman J."/>
            <person name="Marsh J."/>
            <person name="Laine P.K."/>
            <person name="Zeng Z."/>
            <person name="Alatalo E."/>
            <person name="Sullivan J.T."/>
            <person name="Young J.P."/>
            <person name="Thomas-Oates J."/>
            <person name="Paulin L."/>
            <person name="Lindstrom K."/>
        </authorList>
    </citation>
    <scope>NUCLEOTIDE SEQUENCE [LARGE SCALE GENOMIC DNA]</scope>
    <source>
        <strain evidence="4">HAMBI 540</strain>
    </source>
</reference>
<dbReference type="SUPFAM" id="SSF51556">
    <property type="entry name" value="Metallo-dependent hydrolases"/>
    <property type="match status" value="1"/>
</dbReference>
<dbReference type="InterPro" id="IPR032465">
    <property type="entry name" value="ACMSD"/>
</dbReference>
<dbReference type="PANTHER" id="PTHR21240">
    <property type="entry name" value="2-AMINO-3-CARBOXYLMUCONATE-6-SEMIALDEHYDE DECARBOXYLASE"/>
    <property type="match status" value="1"/>
</dbReference>
<feature type="domain" description="Amidohydrolase-related" evidence="2">
    <location>
        <begin position="3"/>
        <end position="307"/>
    </location>
</feature>
<dbReference type="KEGG" id="ngg:RG540_CH26980"/>
<dbReference type="InterPro" id="IPR006680">
    <property type="entry name" value="Amidohydro-rel"/>
</dbReference>
<dbReference type="OrthoDB" id="9799024at2"/>
<dbReference type="Gene3D" id="3.20.20.140">
    <property type="entry name" value="Metal-dependent hydrolases"/>
    <property type="match status" value="1"/>
</dbReference>
<dbReference type="InterPro" id="IPR032466">
    <property type="entry name" value="Metal_Hydrolase"/>
</dbReference>
<name>A0A068SSR6_NEOGA</name>
<evidence type="ECO:0000313" key="3">
    <source>
        <dbReference type="EMBL" id="CDN48864.1"/>
    </source>
</evidence>
<evidence type="ECO:0000256" key="1">
    <source>
        <dbReference type="ARBA" id="ARBA00023239"/>
    </source>
</evidence>
<organism evidence="3 4">
    <name type="scientific">Neorhizobium galegae bv. orientalis str. HAMBI 540</name>
    <dbReference type="NCBI Taxonomy" id="1028800"/>
    <lineage>
        <taxon>Bacteria</taxon>
        <taxon>Pseudomonadati</taxon>
        <taxon>Pseudomonadota</taxon>
        <taxon>Alphaproteobacteria</taxon>
        <taxon>Hyphomicrobiales</taxon>
        <taxon>Rhizobiaceae</taxon>
        <taxon>Rhizobium/Agrobacterium group</taxon>
        <taxon>Neorhizobium</taxon>
    </lineage>
</organism>
<dbReference type="GO" id="GO:0016787">
    <property type="term" value="F:hydrolase activity"/>
    <property type="evidence" value="ECO:0007669"/>
    <property type="project" value="InterPro"/>
</dbReference>
<dbReference type="GO" id="GO:0019748">
    <property type="term" value="P:secondary metabolic process"/>
    <property type="evidence" value="ECO:0007669"/>
    <property type="project" value="TreeGrafter"/>
</dbReference>
<dbReference type="PANTHER" id="PTHR21240:SF28">
    <property type="entry name" value="ISO-OROTATE DECARBOXYLASE (EUROFUNG)"/>
    <property type="match status" value="1"/>
</dbReference>
<dbReference type="GO" id="GO:0005737">
    <property type="term" value="C:cytoplasm"/>
    <property type="evidence" value="ECO:0007669"/>
    <property type="project" value="TreeGrafter"/>
</dbReference>
<gene>
    <name evidence="3" type="ORF">RG540_CH26980</name>
</gene>
<dbReference type="AlphaFoldDB" id="A0A068SSR6"/>
<dbReference type="Proteomes" id="UP000028181">
    <property type="component" value="Chromosome I"/>
</dbReference>
<protein>
    <submittedName>
        <fullName evidence="3">2-amino-3-carboxymuconate-6-semialdehyde decarboxylase</fullName>
    </submittedName>
</protein>
<dbReference type="eggNOG" id="COG2159">
    <property type="taxonomic scope" value="Bacteria"/>
</dbReference>
<evidence type="ECO:0000259" key="2">
    <source>
        <dbReference type="Pfam" id="PF04909"/>
    </source>
</evidence>
<dbReference type="GeneID" id="24256605"/>
<evidence type="ECO:0000313" key="4">
    <source>
        <dbReference type="Proteomes" id="UP000028181"/>
    </source>
</evidence>
<accession>A0A068SSR6</accession>
<dbReference type="Pfam" id="PF04909">
    <property type="entry name" value="Amidohydro_2"/>
    <property type="match status" value="1"/>
</dbReference>
<keyword evidence="1" id="KW-0456">Lyase</keyword>
<dbReference type="RefSeq" id="WP_038588677.1">
    <property type="nucleotide sequence ID" value="NZ_HG938353.1"/>
</dbReference>
<sequence length="335" mass="36679">MIVDAHNHIIPEGIVSIFEADPEAFGVRVERFDGITRLVHREGFAYPLFPEFADPQIKVSKLDERGFDAAIISPSPTLFFYREPGEKNAEFVRYLNNEVAAFVATAPSRLIGMGTLPMQSPEASIAELEYLVSKLGIRAVMIGTHIDGVQLAAPEYRPVLQKAADLGVFILTHPYYFGAKPGLEPYYLTNLIGNPLDTTVMAAHLIFGGVMEEIPHLRICLSHGGGFAPYQIGRLVHGQNVRKEAQTTKISPKDLLKRFYFDTITHDPEALRFLISLVGADHVLLGTDIPFDMADLSPVETLRAAGIGAAEFELISGRNVIDLVGTAAVKGLLNV</sequence>
<dbReference type="EMBL" id="HG938353">
    <property type="protein sequence ID" value="CDN48864.1"/>
    <property type="molecule type" value="Genomic_DNA"/>
</dbReference>
<dbReference type="PATRIC" id="fig|1028800.3.peg.2725"/>
<dbReference type="GO" id="GO:0016831">
    <property type="term" value="F:carboxy-lyase activity"/>
    <property type="evidence" value="ECO:0007669"/>
    <property type="project" value="InterPro"/>
</dbReference>
<keyword evidence="4" id="KW-1185">Reference proteome</keyword>
<dbReference type="HOGENOM" id="CLU_039329_1_2_5"/>